<dbReference type="InterPro" id="IPR036034">
    <property type="entry name" value="PDZ_sf"/>
</dbReference>
<evidence type="ECO:0000256" key="2">
    <source>
        <dbReference type="ARBA" id="ARBA00022801"/>
    </source>
</evidence>
<sequence>MSGTDTGRRAPRRGSLVLLVLVVVLVAAVWASSRDGHGSGRVAGPGGTASGTAGRSGSAPPSAEATLTLATVEKGLVDINVVLGYQGARAAATGMVLTPSGEVLTNNHVVNGATEISAVDVGDGRSYPATVVGYDRGHDLAVIQLKGASGLATVRLGDSTRLAVGDPVTAVGNAGGKGSVPTAAAGQVTGLQRSITAGDDATGESEQLTGMIQVDAAVQPGDSGGPLLDRSGSVVGVDTAASEGFRFRGGTGNAGSAGFATPIATARTVVDAIEGGRAVDGIHIGATAMLGLQVDATFDGSPGAVVAGVVDGSPAARAGLVAGDLITSFDGRSVTDPGALTTLVTGHRPGDRVTVQWTDQAGATHSRTVTLAAGPAD</sequence>
<protein>
    <submittedName>
        <fullName evidence="5">Trypsin-like peptidase domain-containing protein</fullName>
    </submittedName>
</protein>
<keyword evidence="6" id="KW-1185">Reference proteome</keyword>
<dbReference type="EMBL" id="JBEUKS010000006">
    <property type="protein sequence ID" value="MFC1440367.1"/>
    <property type="molecule type" value="Genomic_DNA"/>
</dbReference>
<dbReference type="RefSeq" id="WP_380565874.1">
    <property type="nucleotide sequence ID" value="NZ_JBEUKS010000006.1"/>
</dbReference>
<accession>A0ABV6XQ12</accession>
<keyword evidence="1" id="KW-0645">Protease</keyword>
<organism evidence="5 6">
    <name type="scientific">Streptacidiphilus jeojiensis</name>
    <dbReference type="NCBI Taxonomy" id="3229225"/>
    <lineage>
        <taxon>Bacteria</taxon>
        <taxon>Bacillati</taxon>
        <taxon>Actinomycetota</taxon>
        <taxon>Actinomycetes</taxon>
        <taxon>Kitasatosporales</taxon>
        <taxon>Streptomycetaceae</taxon>
        <taxon>Streptacidiphilus</taxon>
    </lineage>
</organism>
<dbReference type="PANTHER" id="PTHR43343:SF3">
    <property type="entry name" value="PROTEASE DO-LIKE 8, CHLOROPLASTIC"/>
    <property type="match status" value="1"/>
</dbReference>
<feature type="region of interest" description="Disordered" evidence="3">
    <location>
        <begin position="36"/>
        <end position="62"/>
    </location>
</feature>
<dbReference type="SMART" id="SM00228">
    <property type="entry name" value="PDZ"/>
    <property type="match status" value="1"/>
</dbReference>
<name>A0ABV6XQ12_9ACTN</name>
<proteinExistence type="predicted"/>
<feature type="domain" description="PDZ" evidence="4">
    <location>
        <begin position="272"/>
        <end position="336"/>
    </location>
</feature>
<gene>
    <name evidence="5" type="ORF">ABUW04_19110</name>
</gene>
<comment type="caution">
    <text evidence="5">The sequence shown here is derived from an EMBL/GenBank/DDBJ whole genome shotgun (WGS) entry which is preliminary data.</text>
</comment>
<feature type="compositionally biased region" description="Low complexity" evidence="3">
    <location>
        <begin position="50"/>
        <end position="62"/>
    </location>
</feature>
<evidence type="ECO:0000259" key="4">
    <source>
        <dbReference type="PROSITE" id="PS50106"/>
    </source>
</evidence>
<evidence type="ECO:0000313" key="6">
    <source>
        <dbReference type="Proteomes" id="UP001592581"/>
    </source>
</evidence>
<dbReference type="SUPFAM" id="SSF50156">
    <property type="entry name" value="PDZ domain-like"/>
    <property type="match status" value="1"/>
</dbReference>
<dbReference type="Pfam" id="PF13365">
    <property type="entry name" value="Trypsin_2"/>
    <property type="match status" value="1"/>
</dbReference>
<dbReference type="Gene3D" id="2.40.10.120">
    <property type="match status" value="1"/>
</dbReference>
<dbReference type="PRINTS" id="PR00834">
    <property type="entry name" value="PROTEASES2C"/>
</dbReference>
<dbReference type="InterPro" id="IPR001478">
    <property type="entry name" value="PDZ"/>
</dbReference>
<dbReference type="Pfam" id="PF13180">
    <property type="entry name" value="PDZ_2"/>
    <property type="match status" value="1"/>
</dbReference>
<reference evidence="5 6" key="1">
    <citation type="submission" date="2024-06" db="EMBL/GenBank/DDBJ databases">
        <authorList>
            <person name="Lee S.D."/>
        </authorList>
    </citation>
    <scope>NUCLEOTIDE SEQUENCE [LARGE SCALE GENOMIC DNA]</scope>
    <source>
        <strain evidence="5 6">N1-10</strain>
    </source>
</reference>
<evidence type="ECO:0000256" key="1">
    <source>
        <dbReference type="ARBA" id="ARBA00022670"/>
    </source>
</evidence>
<dbReference type="InterPro" id="IPR051201">
    <property type="entry name" value="Chloro_Bact_Ser_Proteases"/>
</dbReference>
<dbReference type="PROSITE" id="PS50106">
    <property type="entry name" value="PDZ"/>
    <property type="match status" value="1"/>
</dbReference>
<dbReference type="InterPro" id="IPR001940">
    <property type="entry name" value="Peptidase_S1C"/>
</dbReference>
<feature type="compositionally biased region" description="Gly residues" evidence="3">
    <location>
        <begin position="39"/>
        <end position="49"/>
    </location>
</feature>
<dbReference type="PANTHER" id="PTHR43343">
    <property type="entry name" value="PEPTIDASE S12"/>
    <property type="match status" value="1"/>
</dbReference>
<dbReference type="Proteomes" id="UP001592581">
    <property type="component" value="Unassembled WGS sequence"/>
</dbReference>
<keyword evidence="2" id="KW-0378">Hydrolase</keyword>
<evidence type="ECO:0000313" key="5">
    <source>
        <dbReference type="EMBL" id="MFC1440367.1"/>
    </source>
</evidence>
<dbReference type="Gene3D" id="2.30.42.10">
    <property type="match status" value="1"/>
</dbReference>
<evidence type="ECO:0000256" key="3">
    <source>
        <dbReference type="SAM" id="MobiDB-lite"/>
    </source>
</evidence>
<dbReference type="SUPFAM" id="SSF50494">
    <property type="entry name" value="Trypsin-like serine proteases"/>
    <property type="match status" value="1"/>
</dbReference>
<dbReference type="InterPro" id="IPR009003">
    <property type="entry name" value="Peptidase_S1_PA"/>
</dbReference>